<dbReference type="Pfam" id="PF01464">
    <property type="entry name" value="SLT"/>
    <property type="match status" value="1"/>
</dbReference>
<gene>
    <name evidence="6" type="ORF">J0X12_13815</name>
</gene>
<dbReference type="Gene3D" id="1.25.20.10">
    <property type="entry name" value="Bacterial muramidases"/>
    <property type="match status" value="1"/>
</dbReference>
<evidence type="ECO:0000256" key="3">
    <source>
        <dbReference type="ARBA" id="ARBA00022729"/>
    </source>
</evidence>
<dbReference type="Gene3D" id="1.10.530.10">
    <property type="match status" value="1"/>
</dbReference>
<evidence type="ECO:0000259" key="5">
    <source>
        <dbReference type="Pfam" id="PF01464"/>
    </source>
</evidence>
<comment type="caution">
    <text evidence="6">The sequence shown here is derived from an EMBL/GenBank/DDBJ whole genome shotgun (WGS) entry which is preliminary data.</text>
</comment>
<organism evidence="6 7">
    <name type="scientific">Sneathiella sedimenti</name>
    <dbReference type="NCBI Taxonomy" id="2816034"/>
    <lineage>
        <taxon>Bacteria</taxon>
        <taxon>Pseudomonadati</taxon>
        <taxon>Pseudomonadota</taxon>
        <taxon>Alphaproteobacteria</taxon>
        <taxon>Sneathiellales</taxon>
        <taxon>Sneathiellaceae</taxon>
        <taxon>Sneathiella</taxon>
    </lineage>
</organism>
<dbReference type="PANTHER" id="PTHR37423">
    <property type="entry name" value="SOLUBLE LYTIC MUREIN TRANSGLYCOSYLASE-RELATED"/>
    <property type="match status" value="1"/>
</dbReference>
<dbReference type="InterPro" id="IPR023346">
    <property type="entry name" value="Lysozyme-like_dom_sf"/>
</dbReference>
<dbReference type="CDD" id="cd13401">
    <property type="entry name" value="Slt70-like"/>
    <property type="match status" value="1"/>
</dbReference>
<evidence type="ECO:0000313" key="6">
    <source>
        <dbReference type="EMBL" id="MBO0334700.1"/>
    </source>
</evidence>
<dbReference type="EMBL" id="JAFLNC010000004">
    <property type="protein sequence ID" value="MBO0334700.1"/>
    <property type="molecule type" value="Genomic_DNA"/>
</dbReference>
<sequence length="729" mass="82277">MRKEFALVALMASTMLLPAPVLAAGKTVLQDSRALQAKTTDTALPEGRLPENEFVPLPRSKPEIGRLALLTTERAPLPLTRPIGIKLPPHPLTTGLLSARDLKLYKEAFAAADQRQWLRAMEIARGATYKLPGEIIEWRYFSAYRNQASFDQIVRFMDDHPDWPGQSTLRRRGEQAIDETVSPGKTLKWFSQHEPTTGIGMYRYGDALIASGKNADGEGWIRKAWHLGEYSEDIEQDILQKYGSLLTVADHEKRLDHLLWERETEAAVRLFPLLGEDMKKLATARIRLIRNSWNVDQAVRDVPEALQEDPGLTFDRAKWRRRQALDEESRELLFEVDNTAPRADKWWPERHLHARKLLARGHITEAYNLASQHGLTDGEDFAAAEWLSGWITLRFLGDGEMALNHFIRLYENVSYPISRARGAYWIGRAKDSLGEKPMAEYWYKVAAQYYTTYYGQMALHELGQRKLPTIPKLTPAKTPVKGKIGEDEQILIIRHLAEIGAAKWARPFLLSMAEKAEDESDYIALADLAAHIGRPDYAIAIAKRASQRGTELIEINWPTPDLAIQNPPIEPALMLAITRQESAFAADAVSWAGARGLMQLMPGTAKLVSRTLKVNYSKDLLIADPAYNAMLGSAYLAGLIERFNGSYVLAIAGYNAGPANVDRWLKAWGDPRSGEIDMIDWIEFIPFSETRNYVQRVIENLQVYRARLAREDGSVLKISYDINRGTASH</sequence>
<dbReference type="PROSITE" id="PS00922">
    <property type="entry name" value="TRANSGLYCOSYLASE"/>
    <property type="match status" value="1"/>
</dbReference>
<keyword evidence="3 4" id="KW-0732">Signal</keyword>
<feature type="domain" description="Transglycosylase SLT" evidence="5">
    <location>
        <begin position="564"/>
        <end position="667"/>
    </location>
</feature>
<dbReference type="RefSeq" id="WP_207046769.1">
    <property type="nucleotide sequence ID" value="NZ_JAFLNC010000004.1"/>
</dbReference>
<feature type="signal peptide" evidence="4">
    <location>
        <begin position="1"/>
        <end position="23"/>
    </location>
</feature>
<feature type="chain" id="PRO_5045048676" evidence="4">
    <location>
        <begin position="24"/>
        <end position="729"/>
    </location>
</feature>
<dbReference type="InterPro" id="IPR008939">
    <property type="entry name" value="Lytic_TGlycosylase_superhlx_U"/>
</dbReference>
<accession>A0ABS3F854</accession>
<evidence type="ECO:0000256" key="1">
    <source>
        <dbReference type="ARBA" id="ARBA00007734"/>
    </source>
</evidence>
<dbReference type="InterPro" id="IPR000189">
    <property type="entry name" value="Transglyc_AS"/>
</dbReference>
<protein>
    <submittedName>
        <fullName evidence="6">Lytic transglycosylase domain-containing protein</fullName>
    </submittedName>
</protein>
<dbReference type="SUPFAM" id="SSF48435">
    <property type="entry name" value="Bacterial muramidases"/>
    <property type="match status" value="1"/>
</dbReference>
<name>A0ABS3F854_9PROT</name>
<comment type="similarity">
    <text evidence="2">Belongs to the virb1 family.</text>
</comment>
<proteinExistence type="inferred from homology"/>
<evidence type="ECO:0000313" key="7">
    <source>
        <dbReference type="Proteomes" id="UP000664761"/>
    </source>
</evidence>
<keyword evidence="7" id="KW-1185">Reference proteome</keyword>
<dbReference type="Proteomes" id="UP000664761">
    <property type="component" value="Unassembled WGS sequence"/>
</dbReference>
<evidence type="ECO:0000256" key="4">
    <source>
        <dbReference type="SAM" id="SignalP"/>
    </source>
</evidence>
<dbReference type="PANTHER" id="PTHR37423:SF2">
    <property type="entry name" value="MEMBRANE-BOUND LYTIC MUREIN TRANSGLYCOSYLASE C"/>
    <property type="match status" value="1"/>
</dbReference>
<evidence type="ECO:0000256" key="2">
    <source>
        <dbReference type="ARBA" id="ARBA00009387"/>
    </source>
</evidence>
<comment type="similarity">
    <text evidence="1">Belongs to the transglycosylase Slt family.</text>
</comment>
<dbReference type="SUPFAM" id="SSF53955">
    <property type="entry name" value="Lysozyme-like"/>
    <property type="match status" value="1"/>
</dbReference>
<reference evidence="6 7" key="1">
    <citation type="submission" date="2021-03" db="EMBL/GenBank/DDBJ databases">
        <title>Sneathiella sp. CAU 1612 isolated from Kang Won-do.</title>
        <authorList>
            <person name="Kim W."/>
        </authorList>
    </citation>
    <scope>NUCLEOTIDE SEQUENCE [LARGE SCALE GENOMIC DNA]</scope>
    <source>
        <strain evidence="6 7">CAU 1612</strain>
    </source>
</reference>
<dbReference type="InterPro" id="IPR008258">
    <property type="entry name" value="Transglycosylase_SLT_dom_1"/>
</dbReference>